<gene>
    <name evidence="3" type="ORF">SAMN04487974_10450</name>
</gene>
<dbReference type="Pfam" id="PF01248">
    <property type="entry name" value="Ribosomal_L7Ae"/>
    <property type="match status" value="1"/>
</dbReference>
<dbReference type="SUPFAM" id="SSF55315">
    <property type="entry name" value="L30e-like"/>
    <property type="match status" value="1"/>
</dbReference>
<feature type="domain" description="Ribosomal protein eL8/eL30/eS12/Gadd45" evidence="1">
    <location>
        <begin position="93"/>
        <end position="173"/>
    </location>
</feature>
<reference evidence="3 4" key="1">
    <citation type="submission" date="2016-10" db="EMBL/GenBank/DDBJ databases">
        <authorList>
            <person name="de Groot N.N."/>
        </authorList>
    </citation>
    <scope>NUCLEOTIDE SEQUENCE [LARGE SCALE GENOMIC DNA]</scope>
    <source>
        <strain evidence="3 4">CGMCC 1.10267</strain>
    </source>
</reference>
<dbReference type="Gene3D" id="3.30.1330.30">
    <property type="match status" value="1"/>
</dbReference>
<sequence length="204" mass="21353">MGREKTVTRMCALTREELPASALIRFAVSPDGVIAPDVDAKAPGRGVWVKGDKAAVEEAVKRKAFAKSLKTNVEVPADLALMVKARLEQRLVGALGLARKAGALATGAAKVAGLLESGKVAALITASDAAPDGRRKMLQSVRRGFDTPPPHIESLSSTQLGLALGLENVIHAALTPGAAANSAIERANRLDRYIATDREEDGTI</sequence>
<dbReference type="InterPro" id="IPR037465">
    <property type="entry name" value="YlxR"/>
</dbReference>
<keyword evidence="4" id="KW-1185">Reference proteome</keyword>
<evidence type="ECO:0000313" key="4">
    <source>
        <dbReference type="Proteomes" id="UP000199495"/>
    </source>
</evidence>
<dbReference type="InterPro" id="IPR035931">
    <property type="entry name" value="YlxR-like_sf"/>
</dbReference>
<organism evidence="3 4">
    <name type="scientific">Pelagibacterium luteolum</name>
    <dbReference type="NCBI Taxonomy" id="440168"/>
    <lineage>
        <taxon>Bacteria</taxon>
        <taxon>Pseudomonadati</taxon>
        <taxon>Pseudomonadota</taxon>
        <taxon>Alphaproteobacteria</taxon>
        <taxon>Hyphomicrobiales</taxon>
        <taxon>Devosiaceae</taxon>
        <taxon>Pelagibacterium</taxon>
    </lineage>
</organism>
<protein>
    <recommendedName>
        <fullName evidence="5">YlxR domain-containing protein</fullName>
    </recommendedName>
</protein>
<dbReference type="PANTHER" id="PTHR34215:SF1">
    <property type="entry name" value="YLXR DOMAIN-CONTAINING PROTEIN"/>
    <property type="match status" value="1"/>
</dbReference>
<evidence type="ECO:0000259" key="1">
    <source>
        <dbReference type="Pfam" id="PF01248"/>
    </source>
</evidence>
<dbReference type="NCBIfam" id="NF006622">
    <property type="entry name" value="PRK09190.1"/>
    <property type="match status" value="1"/>
</dbReference>
<evidence type="ECO:0000259" key="2">
    <source>
        <dbReference type="Pfam" id="PF04296"/>
    </source>
</evidence>
<proteinExistence type="predicted"/>
<dbReference type="InterPro" id="IPR029064">
    <property type="entry name" value="Ribosomal_eL30-like_sf"/>
</dbReference>
<dbReference type="SUPFAM" id="SSF64376">
    <property type="entry name" value="YlxR-like"/>
    <property type="match status" value="1"/>
</dbReference>
<dbReference type="PANTHER" id="PTHR34215">
    <property type="entry name" value="BLL0784 PROTEIN"/>
    <property type="match status" value="1"/>
</dbReference>
<dbReference type="RefSeq" id="WP_425287224.1">
    <property type="nucleotide sequence ID" value="NZ_FNCS01000004.1"/>
</dbReference>
<evidence type="ECO:0000313" key="3">
    <source>
        <dbReference type="EMBL" id="SDG57361.1"/>
    </source>
</evidence>
<dbReference type="STRING" id="440168.SAMN04487974_10450"/>
<dbReference type="CDD" id="cd00279">
    <property type="entry name" value="YlxR"/>
    <property type="match status" value="1"/>
</dbReference>
<feature type="domain" description="YlxR" evidence="2">
    <location>
        <begin position="9"/>
        <end position="78"/>
    </location>
</feature>
<evidence type="ECO:0008006" key="5">
    <source>
        <dbReference type="Google" id="ProtNLM"/>
    </source>
</evidence>
<dbReference type="InterPro" id="IPR004038">
    <property type="entry name" value="Ribosomal_eL8/eL30/eS12/Gad45"/>
</dbReference>
<accession>A0A1G7VCS4</accession>
<dbReference type="Pfam" id="PF04296">
    <property type="entry name" value="YlxR"/>
    <property type="match status" value="1"/>
</dbReference>
<dbReference type="Gene3D" id="3.30.1230.10">
    <property type="entry name" value="YlxR-like"/>
    <property type="match status" value="1"/>
</dbReference>
<dbReference type="EMBL" id="FNCS01000004">
    <property type="protein sequence ID" value="SDG57361.1"/>
    <property type="molecule type" value="Genomic_DNA"/>
</dbReference>
<dbReference type="InterPro" id="IPR007393">
    <property type="entry name" value="YlxR_dom"/>
</dbReference>
<name>A0A1G7VCS4_9HYPH</name>
<dbReference type="Proteomes" id="UP000199495">
    <property type="component" value="Unassembled WGS sequence"/>
</dbReference>
<dbReference type="AlphaFoldDB" id="A0A1G7VCS4"/>